<feature type="region of interest" description="Disordered" evidence="1">
    <location>
        <begin position="240"/>
        <end position="315"/>
    </location>
</feature>
<feature type="compositionally biased region" description="Polar residues" evidence="1">
    <location>
        <begin position="240"/>
        <end position="262"/>
    </location>
</feature>
<feature type="non-terminal residue" evidence="2">
    <location>
        <position position="834"/>
    </location>
</feature>
<dbReference type="EMBL" id="JAABOA010004447">
    <property type="protein sequence ID" value="KAF9577726.1"/>
    <property type="molecule type" value="Genomic_DNA"/>
</dbReference>
<name>A0A9P6FMD5_9FUNG</name>
<dbReference type="OrthoDB" id="3362494at2759"/>
<feature type="compositionally biased region" description="Basic and acidic residues" evidence="1">
    <location>
        <begin position="454"/>
        <end position="469"/>
    </location>
</feature>
<organism evidence="2 3">
    <name type="scientific">Lunasporangiospora selenospora</name>
    <dbReference type="NCBI Taxonomy" id="979761"/>
    <lineage>
        <taxon>Eukaryota</taxon>
        <taxon>Fungi</taxon>
        <taxon>Fungi incertae sedis</taxon>
        <taxon>Mucoromycota</taxon>
        <taxon>Mortierellomycotina</taxon>
        <taxon>Mortierellomycetes</taxon>
        <taxon>Mortierellales</taxon>
        <taxon>Mortierellaceae</taxon>
        <taxon>Lunasporangiospora</taxon>
    </lineage>
</organism>
<feature type="region of interest" description="Disordered" evidence="1">
    <location>
        <begin position="74"/>
        <end position="102"/>
    </location>
</feature>
<evidence type="ECO:0000313" key="2">
    <source>
        <dbReference type="EMBL" id="KAF9577726.1"/>
    </source>
</evidence>
<feature type="compositionally biased region" description="Low complexity" evidence="1">
    <location>
        <begin position="565"/>
        <end position="578"/>
    </location>
</feature>
<protein>
    <submittedName>
        <fullName evidence="2">Uncharacterized protein</fullName>
    </submittedName>
</protein>
<feature type="compositionally biased region" description="Low complexity" evidence="1">
    <location>
        <begin position="426"/>
        <end position="442"/>
    </location>
</feature>
<dbReference type="Proteomes" id="UP000780801">
    <property type="component" value="Unassembled WGS sequence"/>
</dbReference>
<evidence type="ECO:0000256" key="1">
    <source>
        <dbReference type="SAM" id="MobiDB-lite"/>
    </source>
</evidence>
<feature type="compositionally biased region" description="Basic and acidic residues" evidence="1">
    <location>
        <begin position="483"/>
        <end position="494"/>
    </location>
</feature>
<feature type="compositionally biased region" description="Polar residues" evidence="1">
    <location>
        <begin position="357"/>
        <end position="376"/>
    </location>
</feature>
<feature type="compositionally biased region" description="Low complexity" evidence="1">
    <location>
        <begin position="708"/>
        <end position="722"/>
    </location>
</feature>
<feature type="non-terminal residue" evidence="2">
    <location>
        <position position="1"/>
    </location>
</feature>
<keyword evidence="3" id="KW-1185">Reference proteome</keyword>
<dbReference type="AlphaFoldDB" id="A0A9P6FMD5"/>
<feature type="region of interest" description="Disordered" evidence="1">
    <location>
        <begin position="708"/>
        <end position="834"/>
    </location>
</feature>
<feature type="compositionally biased region" description="Polar residues" evidence="1">
    <location>
        <begin position="786"/>
        <end position="814"/>
    </location>
</feature>
<comment type="caution">
    <text evidence="2">The sequence shown here is derived from an EMBL/GenBank/DDBJ whole genome shotgun (WGS) entry which is preliminary data.</text>
</comment>
<feature type="compositionally biased region" description="Polar residues" evidence="1">
    <location>
        <begin position="536"/>
        <end position="558"/>
    </location>
</feature>
<feature type="region of interest" description="Disordered" evidence="1">
    <location>
        <begin position="357"/>
        <end position="586"/>
    </location>
</feature>
<feature type="compositionally biased region" description="Pro residues" evidence="1">
    <location>
        <begin position="623"/>
        <end position="632"/>
    </location>
</feature>
<accession>A0A9P6FMD5</accession>
<proteinExistence type="predicted"/>
<feature type="compositionally biased region" description="Low complexity" evidence="1">
    <location>
        <begin position="88"/>
        <end position="102"/>
    </location>
</feature>
<feature type="compositionally biased region" description="Polar residues" evidence="1">
    <location>
        <begin position="396"/>
        <end position="412"/>
    </location>
</feature>
<gene>
    <name evidence="2" type="ORF">BGW38_006875</name>
</gene>
<evidence type="ECO:0000313" key="3">
    <source>
        <dbReference type="Proteomes" id="UP000780801"/>
    </source>
</evidence>
<feature type="compositionally biased region" description="Polar residues" evidence="1">
    <location>
        <begin position="74"/>
        <end position="83"/>
    </location>
</feature>
<feature type="region of interest" description="Disordered" evidence="1">
    <location>
        <begin position="600"/>
        <end position="637"/>
    </location>
</feature>
<sequence length="834" mass="88610">LLRAFLRIKTTHDLAKIEQEDDIDENRFVDNVTRKVRSARQRSNENGSMPAFNQRADVSVPSSAGSAWPGVMTPTGNGRSNASGYFDQVVSPRSSSPHSQGSAAFFGASLSRSHSLAKSTTSRSRPLSPAPYYEEALNYEEIMQDRANLNRLRQTSPYQGPALRPGEITEHRRSSFADMESLYTPAAGSTADGYESEPDLTHLDPSLDLGFADGLGWDMASLDKLHSLDDLQSDTASTIIHRSNSTSTQGSASIRSGLTSQNDNEDDRSPPLRSTKARVGHAISPGHTSPAVSPQRAKRNSLLRRSVSLDPHTMQGRIHKRHELRQDLLSRDLSIHAERSQVSEDLRQRLLQVRNQSSQAALSNTNGGFSLESSPQDLERPAIPTRGVSHGLGRSMSRSSAAESKLEISTGSLPDRNVVGESDAQSELTPVSNPSSSSSIASPKRHQELAPLSMDKKPEPAQRPKEVEVCVHFTPITPVSPKADLRSKFHDTFPERPSSPAAAQNGEASSSMPRRSPIGTGVRGAQSGKVSPIPSAVSSPYQALPQQQKSMSRANKSQALPLPNTPTYSSSTIMSSPSQHAVETKSKAAGFIRALSHKLRSKQSDEQLKPVKINNHVVGSPAPSTPAAPVPTTPTVSIQPPRLELSFLGEVAVPSSAASASAAVTSSIPSKEEVVLQPASAPALLHLSAYSSSGPAVLESWRRAAQANLPTASNSPSTNPSTIREVRRKSKLSMSTPRGAMGYHPGQATSTKADGNRGARAAIGSVGAGSPGRSPRRSRNERISSDGYTTDDSTPGYDGTSTHANNDNDISNGSGLTGTGTDVGYDGSGVAGAT</sequence>
<reference evidence="2" key="1">
    <citation type="journal article" date="2020" name="Fungal Divers.">
        <title>Resolving the Mortierellaceae phylogeny through synthesis of multi-gene phylogenetics and phylogenomics.</title>
        <authorList>
            <person name="Vandepol N."/>
            <person name="Liber J."/>
            <person name="Desiro A."/>
            <person name="Na H."/>
            <person name="Kennedy M."/>
            <person name="Barry K."/>
            <person name="Grigoriev I.V."/>
            <person name="Miller A.N."/>
            <person name="O'Donnell K."/>
            <person name="Stajich J.E."/>
            <person name="Bonito G."/>
        </authorList>
    </citation>
    <scope>NUCLEOTIDE SEQUENCE</scope>
    <source>
        <strain evidence="2">KOD1015</strain>
    </source>
</reference>